<dbReference type="Proteomes" id="UP001157974">
    <property type="component" value="Unassembled WGS sequence"/>
</dbReference>
<comment type="caution">
    <text evidence="2">The sequence shown here is derived from an EMBL/GenBank/DDBJ whole genome shotgun (WGS) entry which is preliminary data.</text>
</comment>
<reference evidence="2 3" key="1">
    <citation type="journal article" date="2023" name="Nat. Commun.">
        <title>Origin of minicircular mitochondrial genomes in red algae.</title>
        <authorList>
            <person name="Lee Y."/>
            <person name="Cho C.H."/>
            <person name="Lee Y.M."/>
            <person name="Park S.I."/>
            <person name="Yang J.H."/>
            <person name="West J.A."/>
            <person name="Bhattacharya D."/>
            <person name="Yoon H.S."/>
        </authorList>
    </citation>
    <scope>NUCLEOTIDE SEQUENCE [LARGE SCALE GENOMIC DNA]</scope>
    <source>
        <strain evidence="2 3">CCMP1338</strain>
        <tissue evidence="2">Whole cell</tissue>
    </source>
</reference>
<dbReference type="PANTHER" id="PTHR30543">
    <property type="entry name" value="CHROMATE REDUCTASE"/>
    <property type="match status" value="1"/>
</dbReference>
<evidence type="ECO:0000313" key="3">
    <source>
        <dbReference type="Proteomes" id="UP001157974"/>
    </source>
</evidence>
<dbReference type="InterPro" id="IPR029039">
    <property type="entry name" value="Flavoprotein-like_sf"/>
</dbReference>
<evidence type="ECO:0000259" key="1">
    <source>
        <dbReference type="Pfam" id="PF03358"/>
    </source>
</evidence>
<dbReference type="InterPro" id="IPR005025">
    <property type="entry name" value="FMN_Rdtase-like_dom"/>
</dbReference>
<dbReference type="GO" id="GO:0005829">
    <property type="term" value="C:cytosol"/>
    <property type="evidence" value="ECO:0007669"/>
    <property type="project" value="TreeGrafter"/>
</dbReference>
<evidence type="ECO:0000313" key="2">
    <source>
        <dbReference type="EMBL" id="KAJ8901317.1"/>
    </source>
</evidence>
<feature type="domain" description="NADPH-dependent FMN reductase-like" evidence="1">
    <location>
        <begin position="1"/>
        <end position="75"/>
    </location>
</feature>
<organism evidence="2 3">
    <name type="scientific">Rhodosorus marinus</name>
    <dbReference type="NCBI Taxonomy" id="101924"/>
    <lineage>
        <taxon>Eukaryota</taxon>
        <taxon>Rhodophyta</taxon>
        <taxon>Stylonematophyceae</taxon>
        <taxon>Stylonematales</taxon>
        <taxon>Stylonemataceae</taxon>
        <taxon>Rhodosorus</taxon>
    </lineage>
</organism>
<name>A0AAV8UJ65_9RHOD</name>
<sequence>MRIVGISGSLRRASANSGLLRVARELSPPDVEFVIADISRLPLLNQDLEKPSPPKEVVEVKDVVATADAIFLAVPDKPFAMGSCAGGAGGAHAQLAVRNAAVFANMHAMNKPPLSFKLFDGSVSWDLETGDITDEKARERIRAQVVALVAFAEEFHKP</sequence>
<protein>
    <recommendedName>
        <fullName evidence="1">NADPH-dependent FMN reductase-like domain-containing protein</fullName>
    </recommendedName>
</protein>
<dbReference type="GO" id="GO:0010181">
    <property type="term" value="F:FMN binding"/>
    <property type="evidence" value="ECO:0007669"/>
    <property type="project" value="TreeGrafter"/>
</dbReference>
<dbReference type="AlphaFoldDB" id="A0AAV8UJ65"/>
<dbReference type="EMBL" id="JAMWBK010000011">
    <property type="protein sequence ID" value="KAJ8901317.1"/>
    <property type="molecule type" value="Genomic_DNA"/>
</dbReference>
<dbReference type="Pfam" id="PF03358">
    <property type="entry name" value="FMN_red"/>
    <property type="match status" value="1"/>
</dbReference>
<dbReference type="InterPro" id="IPR050712">
    <property type="entry name" value="NAD(P)H-dep_reductase"/>
</dbReference>
<dbReference type="Gene3D" id="3.40.50.360">
    <property type="match status" value="2"/>
</dbReference>
<keyword evidence="3" id="KW-1185">Reference proteome</keyword>
<proteinExistence type="predicted"/>
<dbReference type="GO" id="GO:0016491">
    <property type="term" value="F:oxidoreductase activity"/>
    <property type="evidence" value="ECO:0007669"/>
    <property type="project" value="InterPro"/>
</dbReference>
<accession>A0AAV8UJ65</accession>
<dbReference type="SUPFAM" id="SSF52218">
    <property type="entry name" value="Flavoproteins"/>
    <property type="match status" value="1"/>
</dbReference>
<dbReference type="PANTHER" id="PTHR30543:SF21">
    <property type="entry name" value="NAD(P)H-DEPENDENT FMN REDUCTASE LOT6"/>
    <property type="match status" value="1"/>
</dbReference>
<gene>
    <name evidence="2" type="ORF">NDN08_007165</name>
</gene>